<reference evidence="2" key="1">
    <citation type="journal article" date="2017" name="Genome Biol.">
        <title>Comparative genomics reveals high biological diversity and specific adaptations in the industrially and medically important fungal genus Aspergillus.</title>
        <authorList>
            <person name="de Vries R.P."/>
            <person name="Riley R."/>
            <person name="Wiebenga A."/>
            <person name="Aguilar-Osorio G."/>
            <person name="Amillis S."/>
            <person name="Uchima C.A."/>
            <person name="Anderluh G."/>
            <person name="Asadollahi M."/>
            <person name="Askin M."/>
            <person name="Barry K."/>
            <person name="Battaglia E."/>
            <person name="Bayram O."/>
            <person name="Benocci T."/>
            <person name="Braus-Stromeyer S.A."/>
            <person name="Caldana C."/>
            <person name="Canovas D."/>
            <person name="Cerqueira G.C."/>
            <person name="Chen F."/>
            <person name="Chen W."/>
            <person name="Choi C."/>
            <person name="Clum A."/>
            <person name="Dos Santos R.A."/>
            <person name="Damasio A.R."/>
            <person name="Diallinas G."/>
            <person name="Emri T."/>
            <person name="Fekete E."/>
            <person name="Flipphi M."/>
            <person name="Freyberg S."/>
            <person name="Gallo A."/>
            <person name="Gournas C."/>
            <person name="Habgood R."/>
            <person name="Hainaut M."/>
            <person name="Harispe M.L."/>
            <person name="Henrissat B."/>
            <person name="Hilden K.S."/>
            <person name="Hope R."/>
            <person name="Hossain A."/>
            <person name="Karabika E."/>
            <person name="Karaffa L."/>
            <person name="Karanyi Z."/>
            <person name="Krasevec N."/>
            <person name="Kuo A."/>
            <person name="Kusch H."/>
            <person name="LaButti K."/>
            <person name="Lagendijk E.L."/>
            <person name="Lapidus A."/>
            <person name="Levasseur A."/>
            <person name="Lindquist E."/>
            <person name="Lipzen A."/>
            <person name="Logrieco A.F."/>
            <person name="MacCabe A."/>
            <person name="Maekelae M.R."/>
            <person name="Malavazi I."/>
            <person name="Melin P."/>
            <person name="Meyer V."/>
            <person name="Mielnichuk N."/>
            <person name="Miskei M."/>
            <person name="Molnar A.P."/>
            <person name="Mule G."/>
            <person name="Ngan C.Y."/>
            <person name="Orejas M."/>
            <person name="Orosz E."/>
            <person name="Ouedraogo J.P."/>
            <person name="Overkamp K.M."/>
            <person name="Park H.-S."/>
            <person name="Perrone G."/>
            <person name="Piumi F."/>
            <person name="Punt P.J."/>
            <person name="Ram A.F."/>
            <person name="Ramon A."/>
            <person name="Rauscher S."/>
            <person name="Record E."/>
            <person name="Riano-Pachon D.M."/>
            <person name="Robert V."/>
            <person name="Roehrig J."/>
            <person name="Ruller R."/>
            <person name="Salamov A."/>
            <person name="Salih N.S."/>
            <person name="Samson R.A."/>
            <person name="Sandor E."/>
            <person name="Sanguinetti M."/>
            <person name="Schuetze T."/>
            <person name="Sepcic K."/>
            <person name="Shelest E."/>
            <person name="Sherlock G."/>
            <person name="Sophianopoulou V."/>
            <person name="Squina F.M."/>
            <person name="Sun H."/>
            <person name="Susca A."/>
            <person name="Todd R.B."/>
            <person name="Tsang A."/>
            <person name="Unkles S.E."/>
            <person name="van de Wiele N."/>
            <person name="van Rossen-Uffink D."/>
            <person name="Oliveira J.V."/>
            <person name="Vesth T.C."/>
            <person name="Visser J."/>
            <person name="Yu J.-H."/>
            <person name="Zhou M."/>
            <person name="Andersen M.R."/>
            <person name="Archer D.B."/>
            <person name="Baker S.E."/>
            <person name="Benoit I."/>
            <person name="Brakhage A.A."/>
            <person name="Braus G.H."/>
            <person name="Fischer R."/>
            <person name="Frisvad J.C."/>
            <person name="Goldman G.H."/>
            <person name="Houbraken J."/>
            <person name="Oakley B."/>
            <person name="Pocsi I."/>
            <person name="Scazzocchio C."/>
            <person name="Seiboth B."/>
            <person name="vanKuyk P.A."/>
            <person name="Wortman J."/>
            <person name="Dyer P.S."/>
            <person name="Grigoriev I.V."/>
        </authorList>
    </citation>
    <scope>NUCLEOTIDE SEQUENCE [LARGE SCALE GENOMIC DNA]</scope>
    <source>
        <strain evidence="2">ITEM 5010</strain>
    </source>
</reference>
<keyword evidence="2" id="KW-1185">Reference proteome</keyword>
<accession>A0A1R3R6E6</accession>
<dbReference type="Proteomes" id="UP000188318">
    <property type="component" value="Unassembled WGS sequence"/>
</dbReference>
<dbReference type="OrthoDB" id="2309723at2759"/>
<evidence type="ECO:0000313" key="2">
    <source>
        <dbReference type="Proteomes" id="UP000188318"/>
    </source>
</evidence>
<dbReference type="STRING" id="602072.A0A1R3R6E6"/>
<dbReference type="Gene3D" id="3.40.30.10">
    <property type="entry name" value="Glutaredoxin"/>
    <property type="match status" value="1"/>
</dbReference>
<dbReference type="AlphaFoldDB" id="A0A1R3R6E6"/>
<dbReference type="Gene3D" id="1.20.1050.10">
    <property type="match status" value="1"/>
</dbReference>
<evidence type="ECO:0000313" key="1">
    <source>
        <dbReference type="EMBL" id="OOF90041.1"/>
    </source>
</evidence>
<protein>
    <submittedName>
        <fullName evidence="1">Uncharacterized protein</fullName>
    </submittedName>
</protein>
<gene>
    <name evidence="1" type="ORF">ASPCADRAFT_11037</name>
</gene>
<dbReference type="EMBL" id="KV907609">
    <property type="protein sequence ID" value="OOF90041.1"/>
    <property type="molecule type" value="Genomic_DNA"/>
</dbReference>
<organism evidence="1 2">
    <name type="scientific">Aspergillus carbonarius (strain ITEM 5010)</name>
    <dbReference type="NCBI Taxonomy" id="602072"/>
    <lineage>
        <taxon>Eukaryota</taxon>
        <taxon>Fungi</taxon>
        <taxon>Dikarya</taxon>
        <taxon>Ascomycota</taxon>
        <taxon>Pezizomycotina</taxon>
        <taxon>Eurotiomycetes</taxon>
        <taxon>Eurotiomycetidae</taxon>
        <taxon>Eurotiales</taxon>
        <taxon>Aspergillaceae</taxon>
        <taxon>Aspergillus</taxon>
        <taxon>Aspergillus subgen. Circumdati</taxon>
    </lineage>
</organism>
<sequence>MLCSKSYVVSLLILERGRLGLEVEQVDIMKLENRRLAFHITAICECLDKVATEGKPLFGETALERAETRMWLRRMDLEIVQP</sequence>
<name>A0A1R3R6E6_ASPC5</name>
<proteinExistence type="predicted"/>
<dbReference type="VEuPathDB" id="FungiDB:ASPCADRAFT_11037"/>